<evidence type="ECO:0000313" key="11">
    <source>
        <dbReference type="Proteomes" id="UP000660680"/>
    </source>
</evidence>
<dbReference type="SUPFAM" id="SSF53218">
    <property type="entry name" value="Molybdenum cofactor biosynthesis proteins"/>
    <property type="match status" value="1"/>
</dbReference>
<dbReference type="Gene3D" id="2.40.340.10">
    <property type="entry name" value="MoeA, C-terminal, domain IV"/>
    <property type="match status" value="1"/>
</dbReference>
<dbReference type="Pfam" id="PF00994">
    <property type="entry name" value="MoCF_biosynth"/>
    <property type="match status" value="1"/>
</dbReference>
<dbReference type="Pfam" id="PF03454">
    <property type="entry name" value="MoeA_C"/>
    <property type="match status" value="1"/>
</dbReference>
<dbReference type="InterPro" id="IPR001453">
    <property type="entry name" value="MoaB/Mog_dom"/>
</dbReference>
<gene>
    <name evidence="10" type="ORF">GCM10010171_05050</name>
</gene>
<feature type="region of interest" description="Disordered" evidence="8">
    <location>
        <begin position="371"/>
        <end position="395"/>
    </location>
</feature>
<dbReference type="CDD" id="cd00887">
    <property type="entry name" value="MoeA"/>
    <property type="match status" value="1"/>
</dbReference>
<dbReference type="InterPro" id="IPR005111">
    <property type="entry name" value="MoeA_C_domain_IV"/>
</dbReference>
<evidence type="ECO:0000259" key="9">
    <source>
        <dbReference type="SMART" id="SM00852"/>
    </source>
</evidence>
<dbReference type="Gene3D" id="2.170.190.11">
    <property type="entry name" value="Molybdopterin biosynthesis moea protein, domain 3"/>
    <property type="match status" value="1"/>
</dbReference>
<dbReference type="AlphaFoldDB" id="A0A918G3W9"/>
<evidence type="ECO:0000256" key="7">
    <source>
        <dbReference type="RuleBase" id="RU365090"/>
    </source>
</evidence>
<evidence type="ECO:0000313" key="10">
    <source>
        <dbReference type="EMBL" id="GGS15917.1"/>
    </source>
</evidence>
<reference evidence="10" key="1">
    <citation type="journal article" date="2014" name="Int. J. Syst. Evol. Microbiol.">
        <title>Complete genome sequence of Corynebacterium casei LMG S-19264T (=DSM 44701T), isolated from a smear-ripened cheese.</title>
        <authorList>
            <consortium name="US DOE Joint Genome Institute (JGI-PGF)"/>
            <person name="Walter F."/>
            <person name="Albersmeier A."/>
            <person name="Kalinowski J."/>
            <person name="Ruckert C."/>
        </authorList>
    </citation>
    <scope>NUCLEOTIDE SEQUENCE</scope>
    <source>
        <strain evidence="10">JCM 3276</strain>
    </source>
</reference>
<dbReference type="FunFam" id="2.170.190.11:FF:000001">
    <property type="entry name" value="Molybdopterin molybdenumtransferase"/>
    <property type="match status" value="1"/>
</dbReference>
<dbReference type="Proteomes" id="UP000660680">
    <property type="component" value="Unassembled WGS sequence"/>
</dbReference>
<keyword evidence="7" id="KW-0479">Metal-binding</keyword>
<dbReference type="GO" id="GO:0005829">
    <property type="term" value="C:cytosol"/>
    <property type="evidence" value="ECO:0007669"/>
    <property type="project" value="TreeGrafter"/>
</dbReference>
<reference evidence="10" key="2">
    <citation type="submission" date="2020-09" db="EMBL/GenBank/DDBJ databases">
        <authorList>
            <person name="Sun Q."/>
            <person name="Ohkuma M."/>
        </authorList>
    </citation>
    <scope>NUCLEOTIDE SEQUENCE</scope>
    <source>
        <strain evidence="10">JCM 3276</strain>
    </source>
</reference>
<protein>
    <recommendedName>
        <fullName evidence="7">Molybdopterin molybdenumtransferase</fullName>
        <ecNumber evidence="7">2.10.1.1</ecNumber>
    </recommendedName>
</protein>
<dbReference type="InterPro" id="IPR005110">
    <property type="entry name" value="MoeA_linker/N"/>
</dbReference>
<feature type="domain" description="MoaB/Mog" evidence="9">
    <location>
        <begin position="174"/>
        <end position="431"/>
    </location>
</feature>
<dbReference type="InterPro" id="IPR036688">
    <property type="entry name" value="MoeA_C_domain_IV_sf"/>
</dbReference>
<dbReference type="GO" id="GO:0046872">
    <property type="term" value="F:metal ion binding"/>
    <property type="evidence" value="ECO:0007669"/>
    <property type="project" value="UniProtKB-UniRule"/>
</dbReference>
<accession>A0A918G3W9</accession>
<keyword evidence="4 7" id="KW-0500">Molybdenum</keyword>
<dbReference type="PANTHER" id="PTHR10192">
    <property type="entry name" value="MOLYBDOPTERIN BIOSYNTHESIS PROTEIN"/>
    <property type="match status" value="1"/>
</dbReference>
<dbReference type="EC" id="2.10.1.1" evidence="7"/>
<feature type="compositionally biased region" description="Low complexity" evidence="8">
    <location>
        <begin position="303"/>
        <end position="337"/>
    </location>
</feature>
<comment type="similarity">
    <text evidence="3 7">Belongs to the MoeA family.</text>
</comment>
<comment type="cofactor">
    <cofactor evidence="7">
        <name>Mg(2+)</name>
        <dbReference type="ChEBI" id="CHEBI:18420"/>
    </cofactor>
</comment>
<keyword evidence="7" id="KW-0460">Magnesium</keyword>
<proteinExistence type="inferred from homology"/>
<evidence type="ECO:0000256" key="2">
    <source>
        <dbReference type="ARBA" id="ARBA00005046"/>
    </source>
</evidence>
<evidence type="ECO:0000256" key="3">
    <source>
        <dbReference type="ARBA" id="ARBA00010763"/>
    </source>
</evidence>
<comment type="catalytic activity">
    <reaction evidence="6">
        <text>adenylyl-molybdopterin + molybdate = Mo-molybdopterin + AMP + H(+)</text>
        <dbReference type="Rhea" id="RHEA:35047"/>
        <dbReference type="ChEBI" id="CHEBI:15378"/>
        <dbReference type="ChEBI" id="CHEBI:36264"/>
        <dbReference type="ChEBI" id="CHEBI:62727"/>
        <dbReference type="ChEBI" id="CHEBI:71302"/>
        <dbReference type="ChEBI" id="CHEBI:456215"/>
        <dbReference type="EC" id="2.10.1.1"/>
    </reaction>
</comment>
<evidence type="ECO:0000256" key="6">
    <source>
        <dbReference type="ARBA" id="ARBA00047317"/>
    </source>
</evidence>
<dbReference type="NCBIfam" id="NF045515">
    <property type="entry name" value="Glp_gephyrin"/>
    <property type="match status" value="1"/>
</dbReference>
<dbReference type="InterPro" id="IPR038987">
    <property type="entry name" value="MoeA-like"/>
</dbReference>
<dbReference type="SUPFAM" id="SSF63882">
    <property type="entry name" value="MoeA N-terminal region -like"/>
    <property type="match status" value="1"/>
</dbReference>
<dbReference type="InterPro" id="IPR036135">
    <property type="entry name" value="MoeA_linker/N_sf"/>
</dbReference>
<dbReference type="EMBL" id="BMRB01000001">
    <property type="protein sequence ID" value="GGS15917.1"/>
    <property type="molecule type" value="Genomic_DNA"/>
</dbReference>
<dbReference type="RefSeq" id="WP_189208637.1">
    <property type="nucleotide sequence ID" value="NZ_BMRB01000001.1"/>
</dbReference>
<organism evidence="10 11">
    <name type="scientific">Actinokineospora fastidiosa</name>
    <dbReference type="NCBI Taxonomy" id="1816"/>
    <lineage>
        <taxon>Bacteria</taxon>
        <taxon>Bacillati</taxon>
        <taxon>Actinomycetota</taxon>
        <taxon>Actinomycetes</taxon>
        <taxon>Pseudonocardiales</taxon>
        <taxon>Pseudonocardiaceae</taxon>
        <taxon>Actinokineospora</taxon>
    </lineage>
</organism>
<evidence type="ECO:0000256" key="8">
    <source>
        <dbReference type="SAM" id="MobiDB-lite"/>
    </source>
</evidence>
<dbReference type="Gene3D" id="3.90.105.10">
    <property type="entry name" value="Molybdopterin biosynthesis moea protein, domain 2"/>
    <property type="match status" value="1"/>
</dbReference>
<dbReference type="PANTHER" id="PTHR10192:SF5">
    <property type="entry name" value="GEPHYRIN"/>
    <property type="match status" value="1"/>
</dbReference>
<dbReference type="InterPro" id="IPR036425">
    <property type="entry name" value="MoaB/Mog-like_dom_sf"/>
</dbReference>
<dbReference type="Pfam" id="PF03453">
    <property type="entry name" value="MoeA_N"/>
    <property type="match status" value="1"/>
</dbReference>
<dbReference type="GO" id="GO:0006777">
    <property type="term" value="P:Mo-molybdopterin cofactor biosynthetic process"/>
    <property type="evidence" value="ECO:0007669"/>
    <property type="project" value="UniProtKB-UniRule"/>
</dbReference>
<dbReference type="SMART" id="SM00852">
    <property type="entry name" value="MoCF_biosynth"/>
    <property type="match status" value="1"/>
</dbReference>
<keyword evidence="11" id="KW-1185">Reference proteome</keyword>
<keyword evidence="7" id="KW-0808">Transferase</keyword>
<evidence type="ECO:0000256" key="5">
    <source>
        <dbReference type="ARBA" id="ARBA00023150"/>
    </source>
</evidence>
<keyword evidence="5 7" id="KW-0501">Molybdenum cofactor biosynthesis</keyword>
<feature type="region of interest" description="Disordered" evidence="8">
    <location>
        <begin position="275"/>
        <end position="341"/>
    </location>
</feature>
<evidence type="ECO:0000256" key="1">
    <source>
        <dbReference type="ARBA" id="ARBA00002901"/>
    </source>
</evidence>
<evidence type="ECO:0000256" key="4">
    <source>
        <dbReference type="ARBA" id="ARBA00022505"/>
    </source>
</evidence>
<sequence length="514" mass="51388">MWSASDYRDRVAALVPPLPVVSAPLADCLGLVLAADVVAGVSLPPFDNSAMDGYAVRAADLGETTVLPVADDIPAGRTDVRPLEPGTAQRIMTGAPLPPGADAVVQVELTDGGMDTVTLRGRVEPGKHIRRAGEDVVAGTVVLRAGTVLGSARLGLAAAVGLGELPVRRRPRVVVLSTGTELTPPGEPLAPGRIYESNSVLLAAAVREAGGEATVLRFVPDDVPAFLSAIEPYRDADLLITSGGVSAGAYEVVKDALSDRGVEFVRVAMQPGGPQGCGRIRFPADSTGFDHTGAAEPTGPDRATAAESAAVGPAAPDRGTAAGSAALSPTAAGPTGPNRGAEVRQALEGPAAAGSADSDHWAAGSAALNHAGAESAGPDRGAAGGAAALGSAAAGSGAGDSGGGLAVVTLPGNPVSAALSFELFVRPALLRAAGHAVVDRPRARARTTEALRSPSDKVQYRRGRHDAGVVEVVPVGGPGSHLLASFAESNCLIELPVGVTEIAAGDEVDLVLLD</sequence>
<dbReference type="SUPFAM" id="SSF63867">
    <property type="entry name" value="MoeA C-terminal domain-like"/>
    <property type="match status" value="1"/>
</dbReference>
<dbReference type="GO" id="GO:0061599">
    <property type="term" value="F:molybdopterin molybdotransferase activity"/>
    <property type="evidence" value="ECO:0007669"/>
    <property type="project" value="UniProtKB-UniRule"/>
</dbReference>
<dbReference type="Gene3D" id="3.40.980.10">
    <property type="entry name" value="MoaB/Mog-like domain"/>
    <property type="match status" value="2"/>
</dbReference>
<comment type="caution">
    <text evidence="10">The sequence shown here is derived from an EMBL/GenBank/DDBJ whole genome shotgun (WGS) entry which is preliminary data.</text>
</comment>
<name>A0A918G3W9_9PSEU</name>
<comment type="function">
    <text evidence="1 7">Catalyzes the insertion of molybdate into adenylated molybdopterin with the concomitant release of AMP.</text>
</comment>
<comment type="pathway">
    <text evidence="2 7">Cofactor biosynthesis; molybdopterin biosynthesis.</text>
</comment>